<dbReference type="InterPro" id="IPR036397">
    <property type="entry name" value="RNaseH_sf"/>
</dbReference>
<dbReference type="InterPro" id="IPR012337">
    <property type="entry name" value="RNaseH-like_sf"/>
</dbReference>
<proteinExistence type="predicted"/>
<evidence type="ECO:0000313" key="2">
    <source>
        <dbReference type="Proteomes" id="UP000247702"/>
    </source>
</evidence>
<evidence type="ECO:0008006" key="3">
    <source>
        <dbReference type="Google" id="ProtNLM"/>
    </source>
</evidence>
<dbReference type="EMBL" id="BEXD01000336">
    <property type="protein sequence ID" value="GBB86618.1"/>
    <property type="molecule type" value="Genomic_DNA"/>
</dbReference>
<accession>A0A2Z6R1A2</accession>
<organism evidence="1 2">
    <name type="scientific">Rhizophagus clarus</name>
    <dbReference type="NCBI Taxonomy" id="94130"/>
    <lineage>
        <taxon>Eukaryota</taxon>
        <taxon>Fungi</taxon>
        <taxon>Fungi incertae sedis</taxon>
        <taxon>Mucoromycota</taxon>
        <taxon>Glomeromycotina</taxon>
        <taxon>Glomeromycetes</taxon>
        <taxon>Glomerales</taxon>
        <taxon>Glomeraceae</taxon>
        <taxon>Rhizophagus</taxon>
    </lineage>
</organism>
<dbReference type="AlphaFoldDB" id="A0A2Z6R1A2"/>
<name>A0A2Z6R1A2_9GLOM</name>
<gene>
    <name evidence="1" type="ORF">RclHR1_01300003</name>
</gene>
<protein>
    <recommendedName>
        <fullName evidence="3">DNA-directed DNA polymerase family B exonuclease domain-containing protein</fullName>
    </recommendedName>
</protein>
<evidence type="ECO:0000313" key="1">
    <source>
        <dbReference type="EMBL" id="GBB86618.1"/>
    </source>
</evidence>
<keyword evidence="2" id="KW-1185">Reference proteome</keyword>
<reference evidence="1 2" key="1">
    <citation type="submission" date="2017-11" db="EMBL/GenBank/DDBJ databases">
        <title>The genome of Rhizophagus clarus HR1 reveals common genetic basis of auxotrophy among arbuscular mycorrhizal fungi.</title>
        <authorList>
            <person name="Kobayashi Y."/>
        </authorList>
    </citation>
    <scope>NUCLEOTIDE SEQUENCE [LARGE SCALE GENOMIC DNA]</scope>
    <source>
        <strain evidence="1 2">HR1</strain>
    </source>
</reference>
<comment type="caution">
    <text evidence="1">The sequence shown here is derived from an EMBL/GenBank/DDBJ whole genome shotgun (WGS) entry which is preliminary data.</text>
</comment>
<sequence>MHTPTNFDQTDRSRTLTCYNGACPLVGIPSCNDIVAEFDNGMTAILQQSLSDKQPIHFMSTEVSDDIEGYSFYILYVEVPKNHSSSSLKTILARILLITLKNTTKFGFENIRAFPLQGYHIEKKVYICVRTWNYFDRYNALKAVREVRIHTASDDLNYGTYLFQLSVDNYNPISEEDYNNPLFSSALTRDQILILTWDIETYSSRKTGEVPNAKYDEDKVFIICMTVYWKDDPKSLKQICLVDVKTAPESGWITIVCRSQTDLLKAFALY</sequence>
<dbReference type="Proteomes" id="UP000247702">
    <property type="component" value="Unassembled WGS sequence"/>
</dbReference>
<dbReference type="SUPFAM" id="SSF53098">
    <property type="entry name" value="Ribonuclease H-like"/>
    <property type="match status" value="1"/>
</dbReference>
<dbReference type="GO" id="GO:0003676">
    <property type="term" value="F:nucleic acid binding"/>
    <property type="evidence" value="ECO:0007669"/>
    <property type="project" value="InterPro"/>
</dbReference>
<dbReference type="Gene3D" id="3.30.420.10">
    <property type="entry name" value="Ribonuclease H-like superfamily/Ribonuclease H"/>
    <property type="match status" value="1"/>
</dbReference>